<dbReference type="PANTHER" id="PTHR10091">
    <property type="entry name" value="ALDOSE-1-EPIMERASE"/>
    <property type="match status" value="1"/>
</dbReference>
<organism evidence="1 2">
    <name type="scientific">Sediminispirochaeta smaragdinae (strain DSM 11293 / JCM 15392 / SEBR 4228)</name>
    <name type="common">Spirochaeta smaragdinae</name>
    <dbReference type="NCBI Taxonomy" id="573413"/>
    <lineage>
        <taxon>Bacteria</taxon>
        <taxon>Pseudomonadati</taxon>
        <taxon>Spirochaetota</taxon>
        <taxon>Spirochaetia</taxon>
        <taxon>Spirochaetales</taxon>
        <taxon>Spirochaetaceae</taxon>
        <taxon>Sediminispirochaeta</taxon>
    </lineage>
</organism>
<dbReference type="AlphaFoldDB" id="E1R7E4"/>
<dbReference type="KEGG" id="ssm:Spirs_3561"/>
<protein>
    <submittedName>
        <fullName evidence="1">Aldose 1-epimerase</fullName>
    </submittedName>
</protein>
<reference evidence="1 2" key="1">
    <citation type="journal article" date="2010" name="Stand. Genomic Sci.">
        <title>Complete genome sequence of Spirochaeta smaragdinae type strain (SEBR 4228).</title>
        <authorList>
            <person name="Mavromatis K."/>
            <person name="Yasawong M."/>
            <person name="Chertkov O."/>
            <person name="Lapidus A."/>
            <person name="Lucas S."/>
            <person name="Nolan M."/>
            <person name="Del Rio T.G."/>
            <person name="Tice H."/>
            <person name="Cheng J.F."/>
            <person name="Pitluck S."/>
            <person name="Liolios K."/>
            <person name="Ivanova N."/>
            <person name="Tapia R."/>
            <person name="Han C."/>
            <person name="Bruce D."/>
            <person name="Goodwin L."/>
            <person name="Pati A."/>
            <person name="Chen A."/>
            <person name="Palaniappan K."/>
            <person name="Land M."/>
            <person name="Hauser L."/>
            <person name="Chang Y.J."/>
            <person name="Jeffries C.D."/>
            <person name="Detter J.C."/>
            <person name="Rohde M."/>
            <person name="Brambilla E."/>
            <person name="Spring S."/>
            <person name="Goker M."/>
            <person name="Sikorski J."/>
            <person name="Woyke T."/>
            <person name="Bristow J."/>
            <person name="Eisen J.A."/>
            <person name="Markowitz V."/>
            <person name="Hugenholtz P."/>
            <person name="Klenk H.P."/>
            <person name="Kyrpides N.C."/>
        </authorList>
    </citation>
    <scope>NUCLEOTIDE SEQUENCE [LARGE SCALE GENOMIC DNA]</scope>
    <source>
        <strain evidence="2">DSM 11293 / JCM 15392 / SEBR 4228</strain>
    </source>
</reference>
<sequence length="322" mass="35081">MTSCASAARPVILGLGGAEMELYPHLGGMVRRLSLVPGQGGNAVDLLAGDEEHELEENPWFRGRLLFPFCDRIPGGRYRFEGKEFCLPANQEDGSAIHGLLYKMPGRLVSKSTSPSARRVDLSWLLGEDAGYPFRLALSVSYRLFRSGSGIAASIAFRAVNRGEGPAPVGFGWHPYFHLPGLAADDMKISIPCEHYVEVREDLMPTGRLVPVEEGKASAGFYDFRRSRPLGKGVYDIAYPIEKEKGESGRTVELSSDTVSLAMNTQGAFSFFQLFTPPDRSAVALEPLSNVTDGFNRDDMGALTLLPGKSFSGSVTLSLRRL</sequence>
<proteinExistence type="predicted"/>
<evidence type="ECO:0000313" key="2">
    <source>
        <dbReference type="Proteomes" id="UP000002318"/>
    </source>
</evidence>
<dbReference type="STRING" id="573413.Spirs_3561"/>
<dbReference type="PANTHER" id="PTHR10091:SF0">
    <property type="entry name" value="GALACTOSE MUTAROTASE"/>
    <property type="match status" value="1"/>
</dbReference>
<dbReference type="RefSeq" id="WP_013256108.1">
    <property type="nucleotide sequence ID" value="NC_014364.1"/>
</dbReference>
<dbReference type="InterPro" id="IPR014718">
    <property type="entry name" value="GH-type_carb-bd"/>
</dbReference>
<dbReference type="GO" id="GO:0004034">
    <property type="term" value="F:aldose 1-epimerase activity"/>
    <property type="evidence" value="ECO:0007669"/>
    <property type="project" value="TreeGrafter"/>
</dbReference>
<name>E1R7E4_SEDSS</name>
<dbReference type="GO" id="GO:0033499">
    <property type="term" value="P:galactose catabolic process via UDP-galactose, Leloir pathway"/>
    <property type="evidence" value="ECO:0007669"/>
    <property type="project" value="TreeGrafter"/>
</dbReference>
<dbReference type="InterPro" id="IPR011013">
    <property type="entry name" value="Gal_mutarotase_sf_dom"/>
</dbReference>
<dbReference type="eggNOG" id="COG2017">
    <property type="taxonomic scope" value="Bacteria"/>
</dbReference>
<dbReference type="EMBL" id="CP002116">
    <property type="protein sequence ID" value="ADK82649.1"/>
    <property type="molecule type" value="Genomic_DNA"/>
</dbReference>
<gene>
    <name evidence="1" type="ordered locus">Spirs_3561</name>
</gene>
<dbReference type="GO" id="GO:0030246">
    <property type="term" value="F:carbohydrate binding"/>
    <property type="evidence" value="ECO:0007669"/>
    <property type="project" value="InterPro"/>
</dbReference>
<dbReference type="Proteomes" id="UP000002318">
    <property type="component" value="Chromosome"/>
</dbReference>
<dbReference type="Pfam" id="PF01263">
    <property type="entry name" value="Aldose_epim"/>
    <property type="match status" value="1"/>
</dbReference>
<evidence type="ECO:0000313" key="1">
    <source>
        <dbReference type="EMBL" id="ADK82649.1"/>
    </source>
</evidence>
<dbReference type="GO" id="GO:0006006">
    <property type="term" value="P:glucose metabolic process"/>
    <property type="evidence" value="ECO:0007669"/>
    <property type="project" value="TreeGrafter"/>
</dbReference>
<dbReference type="InterPro" id="IPR008183">
    <property type="entry name" value="Aldose_1/G6P_1-epimerase"/>
</dbReference>
<accession>E1R7E4</accession>
<dbReference type="SUPFAM" id="SSF74650">
    <property type="entry name" value="Galactose mutarotase-like"/>
    <property type="match status" value="1"/>
</dbReference>
<keyword evidence="2" id="KW-1185">Reference proteome</keyword>
<dbReference type="Gene3D" id="2.70.98.10">
    <property type="match status" value="1"/>
</dbReference>
<dbReference type="HOGENOM" id="CLU_052486_1_0_12"/>
<dbReference type="OrthoDB" id="9808779at2"/>
<dbReference type="CDD" id="cd01081">
    <property type="entry name" value="Aldose_epim"/>
    <property type="match status" value="1"/>
</dbReference>